<feature type="compositionally biased region" description="Polar residues" evidence="6">
    <location>
        <begin position="39"/>
        <end position="52"/>
    </location>
</feature>
<keyword evidence="9" id="KW-1185">Reference proteome</keyword>
<feature type="compositionally biased region" description="Polar residues" evidence="6">
    <location>
        <begin position="122"/>
        <end position="135"/>
    </location>
</feature>
<evidence type="ECO:0000313" key="9">
    <source>
        <dbReference type="Proteomes" id="UP000073492"/>
    </source>
</evidence>
<feature type="compositionally biased region" description="Acidic residues" evidence="6">
    <location>
        <begin position="1318"/>
        <end position="1333"/>
    </location>
</feature>
<feature type="region of interest" description="Disordered" evidence="6">
    <location>
        <begin position="964"/>
        <end position="994"/>
    </location>
</feature>
<dbReference type="InterPro" id="IPR051947">
    <property type="entry name" value="Sentrin-specific_protease"/>
</dbReference>
<dbReference type="STRING" id="113226.A0A139IHR3"/>
<dbReference type="PANTHER" id="PTHR46896">
    <property type="entry name" value="SENTRIN-SPECIFIC PROTEASE"/>
    <property type="match status" value="1"/>
</dbReference>
<keyword evidence="4" id="KW-0833">Ubl conjugation pathway</keyword>
<comment type="similarity">
    <text evidence="1">Belongs to the peptidase C48 family.</text>
</comment>
<feature type="compositionally biased region" description="Polar residues" evidence="6">
    <location>
        <begin position="375"/>
        <end position="386"/>
    </location>
</feature>
<feature type="region of interest" description="Disordered" evidence="6">
    <location>
        <begin position="1116"/>
        <end position="1350"/>
    </location>
</feature>
<reference evidence="8 9" key="1">
    <citation type="submission" date="2015-07" db="EMBL/GenBank/DDBJ databases">
        <title>Comparative genomics of the Sigatoka disease complex on banana suggests a link between parallel evolutionary changes in Pseudocercospora fijiensis and Pseudocercospora eumusae and increased virulence on the banana host.</title>
        <authorList>
            <person name="Chang T.-C."/>
            <person name="Salvucci A."/>
            <person name="Crous P.W."/>
            <person name="Stergiopoulos I."/>
        </authorList>
    </citation>
    <scope>NUCLEOTIDE SEQUENCE [LARGE SCALE GENOMIC DNA]</scope>
    <source>
        <strain evidence="8 9">CBS 116634</strain>
    </source>
</reference>
<gene>
    <name evidence="8" type="ORF">AC579_775</name>
</gene>
<keyword evidence="3" id="KW-0645">Protease</keyword>
<organism evidence="8 9">
    <name type="scientific">Pseudocercospora musae</name>
    <dbReference type="NCBI Taxonomy" id="113226"/>
    <lineage>
        <taxon>Eukaryota</taxon>
        <taxon>Fungi</taxon>
        <taxon>Dikarya</taxon>
        <taxon>Ascomycota</taxon>
        <taxon>Pezizomycotina</taxon>
        <taxon>Dothideomycetes</taxon>
        <taxon>Dothideomycetidae</taxon>
        <taxon>Mycosphaerellales</taxon>
        <taxon>Mycosphaerellaceae</taxon>
        <taxon>Pseudocercospora</taxon>
    </lineage>
</organism>
<evidence type="ECO:0000313" key="8">
    <source>
        <dbReference type="EMBL" id="KXT14106.1"/>
    </source>
</evidence>
<feature type="compositionally biased region" description="Basic residues" evidence="6">
    <location>
        <begin position="974"/>
        <end position="984"/>
    </location>
</feature>
<dbReference type="GO" id="GO:0006508">
    <property type="term" value="P:proteolysis"/>
    <property type="evidence" value="ECO:0007669"/>
    <property type="project" value="UniProtKB-KW"/>
</dbReference>
<feature type="compositionally biased region" description="Acidic residues" evidence="6">
    <location>
        <begin position="1237"/>
        <end position="1247"/>
    </location>
</feature>
<feature type="region of interest" description="Disordered" evidence="6">
    <location>
        <begin position="24"/>
        <end position="72"/>
    </location>
</feature>
<evidence type="ECO:0000259" key="7">
    <source>
        <dbReference type="PROSITE" id="PS50600"/>
    </source>
</evidence>
<protein>
    <recommendedName>
        <fullName evidence="7">Ubiquitin-like protease family profile domain-containing protein</fullName>
    </recommendedName>
</protein>
<feature type="compositionally biased region" description="Basic and acidic residues" evidence="6">
    <location>
        <begin position="336"/>
        <end position="357"/>
    </location>
</feature>
<feature type="region of interest" description="Disordered" evidence="6">
    <location>
        <begin position="212"/>
        <end position="303"/>
    </location>
</feature>
<dbReference type="GO" id="GO:0070139">
    <property type="term" value="F:SUMO-specific endopeptidase activity"/>
    <property type="evidence" value="ECO:0007669"/>
    <property type="project" value="TreeGrafter"/>
</dbReference>
<name>A0A139IHR3_9PEZI</name>
<dbReference type="GO" id="GO:0016926">
    <property type="term" value="P:protein desumoylation"/>
    <property type="evidence" value="ECO:0007669"/>
    <property type="project" value="TreeGrafter"/>
</dbReference>
<dbReference type="PANTHER" id="PTHR46896:SF3">
    <property type="entry name" value="FI06413P-RELATED"/>
    <property type="match status" value="1"/>
</dbReference>
<evidence type="ECO:0000256" key="2">
    <source>
        <dbReference type="ARBA" id="ARBA00022553"/>
    </source>
</evidence>
<dbReference type="Gene3D" id="3.40.395.10">
    <property type="entry name" value="Adenoviral Proteinase, Chain A"/>
    <property type="match status" value="1"/>
</dbReference>
<keyword evidence="5" id="KW-0378">Hydrolase</keyword>
<evidence type="ECO:0000256" key="5">
    <source>
        <dbReference type="ARBA" id="ARBA00022801"/>
    </source>
</evidence>
<dbReference type="SUPFAM" id="SSF54001">
    <property type="entry name" value="Cysteine proteinases"/>
    <property type="match status" value="1"/>
</dbReference>
<dbReference type="EMBL" id="LFZO01000094">
    <property type="protein sequence ID" value="KXT14106.1"/>
    <property type="molecule type" value="Genomic_DNA"/>
</dbReference>
<accession>A0A139IHR3</accession>
<comment type="caution">
    <text evidence="8">The sequence shown here is derived from an EMBL/GenBank/DDBJ whole genome shotgun (WGS) entry which is preliminary data.</text>
</comment>
<evidence type="ECO:0000256" key="4">
    <source>
        <dbReference type="ARBA" id="ARBA00022786"/>
    </source>
</evidence>
<dbReference type="GO" id="GO:0005737">
    <property type="term" value="C:cytoplasm"/>
    <property type="evidence" value="ECO:0007669"/>
    <property type="project" value="TreeGrafter"/>
</dbReference>
<feature type="compositionally biased region" description="Basic and acidic residues" evidence="6">
    <location>
        <begin position="243"/>
        <end position="258"/>
    </location>
</feature>
<feature type="domain" description="Ubiquitin-like protease family profile" evidence="7">
    <location>
        <begin position="784"/>
        <end position="1064"/>
    </location>
</feature>
<evidence type="ECO:0000256" key="3">
    <source>
        <dbReference type="ARBA" id="ARBA00022670"/>
    </source>
</evidence>
<keyword evidence="2" id="KW-0597">Phosphoprotein</keyword>
<evidence type="ECO:0000256" key="1">
    <source>
        <dbReference type="ARBA" id="ARBA00005234"/>
    </source>
</evidence>
<dbReference type="InterPro" id="IPR003653">
    <property type="entry name" value="Peptidase_C48_C"/>
</dbReference>
<sequence length="1350" mass="149104">MEGIWTSLNSVKSLVTGAASKYQGEGHVSHTTNTTTTNVARSPSVEETTSARGSPDRKRVRLSDTDRHLSGGDYTVYANGAIPFQPVAATREENAADIEARRRAGKMGAPYKPKGSVRPANTLGSGTKQASTTTKGAFFSRYNKQVPGLDMAMSRGGNVKRKGFPDDGEDQMMQPSAKRHHHANGPTSSPIDLTDGEDHIAGKLVRVVSQKPVEATSGSQGSRHAGQPRQQKLSSQTDTFGNDQRHKVDSLISPDHRGKNARRIARSELNLGQSGPRAAGDLRRRQHGTRDLPEEIQDDSQPMMNSHTRAMAEKQSRPAESKAIQPINLDPGVFDEGVRHYQEKKREKGQGGTRDMDNVTSVFQNKNHRAARSPTKGSTARRTIPQQLPDAYFQIHANSTAERRPTASAKLADQFQRDTEDPVDITKAPTKTKAAERMQTYARPGSSGEGSVDELQGERTVPPRSSRSISPRKPFKQPTMSNGTSLKRKAPTAATQPANIHAKPIKPKQGYRAPAPEDDDELDENDDGLRIPINAIYCKALVSTAKQLELVWSSADMAYQVVQKEEIVMVPRTDRPILIASNDIREFWYSSRGHLGVQLKCSSGEVNNGHIIIQFDNREDLDRVRDGFTLDNSLLKTREVAANLIDGIVKKQAVEQAKAYELAQKRAAPMAPGRESSRPGRLIHNAAATDDEDITYEEMGDDDSTATALLKDNHQKPRPCSSAADQIVSPYFEPNQLRRSARECKLVAKARSPTPVQTEKWTQNNDISFWQHEMTWPWIGKNRVSLFPNDLEKLDEEEMLNDNIINFGLRYTEEIIRPELKDKVYWFNTYFYDTLIKGPTGKGINYAGVERWTKNVDLFTKPYIVVPINLSLHWFVAIICNLTSLQRKFADSDPVDTAVPSSQPVVQDESDSTRLQPPDQEMTDLALSDADVESKPVSDDEKDAIEWNFQFGDDGKVVGADVEDEQQATGASKGRGRKKKKKKAPPGPRKIDPSTPVILTFDSFGFSRSKEIKVLKDYLVKEAKTKRNMELNASQIPQMTAKGIPGQKNFSDCGVYLLGYIEKFAQNPEEFVRKLLQFEMREEDFEFDPSQKRAAIRDQLLEFSRQNEDNILKAKEARRDAKRRANGASAQKQIIAEGSSPARQKTSTPAPTPINEAARSRQQTPARAAERAGLEASSRGKTQHGATEAAINAYYPTSQTFGNEDEEFSVSPPRVAGGRSKKQSNATDTPAFGDDQPSSDDSEEMLDSGDKIHVSNEQQTSLVPQPISPADRESKSPLGTVQAYAEDPAGIDDPLQDGEPEDNALSPEDTSSAQPQQGDDDPDVIDIGDEDDNGPANSPEIPDSQPTQGR</sequence>
<dbReference type="OrthoDB" id="442460at2759"/>
<dbReference type="InterPro" id="IPR038765">
    <property type="entry name" value="Papain-like_cys_pep_sf"/>
</dbReference>
<feature type="compositionally biased region" description="Polar residues" evidence="6">
    <location>
        <begin position="216"/>
        <end position="242"/>
    </location>
</feature>
<dbReference type="Pfam" id="PF02902">
    <property type="entry name" value="Peptidase_C48"/>
    <property type="match status" value="1"/>
</dbReference>
<evidence type="ECO:0000256" key="6">
    <source>
        <dbReference type="SAM" id="MobiDB-lite"/>
    </source>
</evidence>
<feature type="region of interest" description="Disordered" evidence="6">
    <location>
        <begin position="893"/>
        <end position="919"/>
    </location>
</feature>
<dbReference type="GO" id="GO:0005634">
    <property type="term" value="C:nucleus"/>
    <property type="evidence" value="ECO:0007669"/>
    <property type="project" value="TreeGrafter"/>
</dbReference>
<dbReference type="Proteomes" id="UP000073492">
    <property type="component" value="Unassembled WGS sequence"/>
</dbReference>
<dbReference type="PROSITE" id="PS50600">
    <property type="entry name" value="ULP_PROTEASE"/>
    <property type="match status" value="1"/>
</dbReference>
<feature type="region of interest" description="Disordered" evidence="6">
    <location>
        <begin position="315"/>
        <end position="523"/>
    </location>
</feature>
<feature type="region of interest" description="Disordered" evidence="6">
    <location>
        <begin position="107"/>
        <end position="196"/>
    </location>
</feature>
<feature type="compositionally biased region" description="Basic and acidic residues" evidence="6">
    <location>
        <begin position="54"/>
        <end position="70"/>
    </location>
</feature>
<feature type="compositionally biased region" description="Basic and acidic residues" evidence="6">
    <location>
        <begin position="280"/>
        <end position="293"/>
    </location>
</feature>
<proteinExistence type="inferred from homology"/>
<feature type="compositionally biased region" description="Low complexity" evidence="6">
    <location>
        <begin position="459"/>
        <end position="472"/>
    </location>
</feature>